<feature type="domain" description="TonB-dependent receptor-like beta-barrel" evidence="16">
    <location>
        <begin position="287"/>
        <end position="720"/>
    </location>
</feature>
<evidence type="ECO:0000256" key="4">
    <source>
        <dbReference type="ARBA" id="ARBA00022496"/>
    </source>
</evidence>
<feature type="compositionally biased region" description="Polar residues" evidence="14">
    <location>
        <begin position="65"/>
        <end position="74"/>
    </location>
</feature>
<evidence type="ECO:0000256" key="7">
    <source>
        <dbReference type="ARBA" id="ARBA00023004"/>
    </source>
</evidence>
<keyword evidence="8" id="KW-0406">Ion transport</keyword>
<evidence type="ECO:0000259" key="17">
    <source>
        <dbReference type="Pfam" id="PF07715"/>
    </source>
</evidence>
<keyword evidence="18" id="KW-0675">Receptor</keyword>
<name>A0ABX5PFR1_9PROT</name>
<keyword evidence="19" id="KW-1185">Reference proteome</keyword>
<evidence type="ECO:0000256" key="8">
    <source>
        <dbReference type="ARBA" id="ARBA00023065"/>
    </source>
</evidence>
<evidence type="ECO:0000256" key="6">
    <source>
        <dbReference type="ARBA" id="ARBA00022729"/>
    </source>
</evidence>
<dbReference type="InterPro" id="IPR036942">
    <property type="entry name" value="Beta-barrel_TonB_sf"/>
</dbReference>
<evidence type="ECO:0000256" key="9">
    <source>
        <dbReference type="ARBA" id="ARBA00023077"/>
    </source>
</evidence>
<dbReference type="Proteomes" id="UP000247512">
    <property type="component" value="Unassembled WGS sequence"/>
</dbReference>
<sequence length="761" mass="83602">MYNFIMDSIRKPSKFTANYTILSLTALSLSMMGHAHAATGQGVHDLKADKKHPARPAKPHGKPAAQSSDTTSQNNNEEMLVHADRIKSAVYQSPTNTPLNVTQPTFVMSKHYIENNLPATSNYDTVAAIAPSVMSISPNGPGLSESANLVMRGFSDGQYDVTFDGIPIAQTNDNTHHSTSYYAAHDLGQVEVDAGPGDATTVGFATFGGRIGINSKDPRKKMGAEAYASAGSWNTYNYGAEFDTGEIKGTHGGRLFADVEGTTSGGYVSYAAQRRANYMMKYIQPLGNRTTLTLSGMYNHVDQHAPPGATREQIARYGSEYGLSNDPTKQNYEGYNRDSIQTDLEYIGINSDLGAGWTIENKAYTFAYFHQPGDSGKDVNGTLANGTAYGATDVPGTRMKMDYRAWGDVLKIRKKFSIVDFQSGVWVDHQSNGRIQYNLDWTLGGKPVPNSAKAITRQMHDQNLSIQPFIQADVHITKALTFSAGFKYASFERDLEATVNQTTKKPLNYSQTYTAPLPSFSLHYMITPKWSSYIQVARGFLAPSLTYFYVGNPSDNQVSPERTWNYQIGTSYQDRRWSVGGDFYYIDFSNMIGSRLIGQNTQYYNMGSVRYYGAEVQGTFYVGKGISLFANASYNQARLNSDNSWVPNAPDATAAGGIIYNNRNFYASLIDKWVGSRFGDSSNTQGMTPFNSLDLSLGYTTGHVIGPMNHVKFKLNITNLLNSHSINYFNGYASDGKTALYFTQPGLGAFGSISVPFDIGH</sequence>
<keyword evidence="9 13" id="KW-0798">TonB box</keyword>
<organism evidence="18 19">
    <name type="scientific">Komagataeibacter nataicola</name>
    <dbReference type="NCBI Taxonomy" id="265960"/>
    <lineage>
        <taxon>Bacteria</taxon>
        <taxon>Pseudomonadati</taxon>
        <taxon>Pseudomonadota</taxon>
        <taxon>Alphaproteobacteria</taxon>
        <taxon>Acetobacterales</taxon>
        <taxon>Acetobacteraceae</taxon>
        <taxon>Komagataeibacter</taxon>
    </lineage>
</organism>
<dbReference type="Pfam" id="PF00593">
    <property type="entry name" value="TonB_dep_Rec_b-barrel"/>
    <property type="match status" value="1"/>
</dbReference>
<evidence type="ECO:0000256" key="13">
    <source>
        <dbReference type="RuleBase" id="RU003357"/>
    </source>
</evidence>
<keyword evidence="7" id="KW-0408">Iron</keyword>
<dbReference type="Gene3D" id="2.40.170.20">
    <property type="entry name" value="TonB-dependent receptor, beta-barrel domain"/>
    <property type="match status" value="1"/>
</dbReference>
<evidence type="ECO:0000313" key="19">
    <source>
        <dbReference type="Proteomes" id="UP000247512"/>
    </source>
</evidence>
<evidence type="ECO:0000256" key="12">
    <source>
        <dbReference type="PROSITE-ProRule" id="PRU01360"/>
    </source>
</evidence>
<evidence type="ECO:0000256" key="10">
    <source>
        <dbReference type="ARBA" id="ARBA00023136"/>
    </source>
</evidence>
<feature type="compositionally biased region" description="Basic residues" evidence="14">
    <location>
        <begin position="49"/>
        <end position="61"/>
    </location>
</feature>
<dbReference type="PANTHER" id="PTHR32552:SF68">
    <property type="entry name" value="FERRICHROME OUTER MEMBRANE TRANSPORTER_PHAGE RECEPTOR"/>
    <property type="match status" value="1"/>
</dbReference>
<dbReference type="PROSITE" id="PS52016">
    <property type="entry name" value="TONB_DEPENDENT_REC_3"/>
    <property type="match status" value="1"/>
</dbReference>
<evidence type="ECO:0000313" key="18">
    <source>
        <dbReference type="EMBL" id="PYD67470.1"/>
    </source>
</evidence>
<feature type="chain" id="PRO_5045540475" evidence="15">
    <location>
        <begin position="38"/>
        <end position="761"/>
    </location>
</feature>
<comment type="caution">
    <text evidence="18">The sequence shown here is derived from an EMBL/GenBank/DDBJ whole genome shotgun (WGS) entry which is preliminary data.</text>
</comment>
<keyword evidence="10 12" id="KW-0472">Membrane</keyword>
<comment type="similarity">
    <text evidence="12 13">Belongs to the TonB-dependent receptor family.</text>
</comment>
<evidence type="ECO:0000256" key="1">
    <source>
        <dbReference type="ARBA" id="ARBA00004571"/>
    </source>
</evidence>
<dbReference type="InterPro" id="IPR000531">
    <property type="entry name" value="Beta-barrel_TonB"/>
</dbReference>
<dbReference type="PANTHER" id="PTHR32552">
    <property type="entry name" value="FERRICHROME IRON RECEPTOR-RELATED"/>
    <property type="match status" value="1"/>
</dbReference>
<evidence type="ECO:0000256" key="3">
    <source>
        <dbReference type="ARBA" id="ARBA00022452"/>
    </source>
</evidence>
<evidence type="ECO:0000256" key="2">
    <source>
        <dbReference type="ARBA" id="ARBA00022448"/>
    </source>
</evidence>
<dbReference type="SUPFAM" id="SSF56935">
    <property type="entry name" value="Porins"/>
    <property type="match status" value="1"/>
</dbReference>
<feature type="domain" description="TonB-dependent receptor plug" evidence="17">
    <location>
        <begin position="100"/>
        <end position="201"/>
    </location>
</feature>
<reference evidence="18 19" key="1">
    <citation type="submission" date="2017-06" db="EMBL/GenBank/DDBJ databases">
        <title>A draft genome sequence of Komagataeibacter nataicola LMG 1536.</title>
        <authorList>
            <person name="Skraban J."/>
            <person name="Cleenwerck I."/>
            <person name="Vandamme P."/>
            <person name="Trcek J."/>
        </authorList>
    </citation>
    <scope>NUCLEOTIDE SEQUENCE [LARGE SCALE GENOMIC DNA]</scope>
    <source>
        <strain evidence="18 19">LMG 1536</strain>
    </source>
</reference>
<feature type="signal peptide" evidence="15">
    <location>
        <begin position="1"/>
        <end position="37"/>
    </location>
</feature>
<keyword evidence="2 12" id="KW-0813">Transport</keyword>
<dbReference type="Gene3D" id="2.170.130.10">
    <property type="entry name" value="TonB-dependent receptor, plug domain"/>
    <property type="match status" value="1"/>
</dbReference>
<dbReference type="Pfam" id="PF07715">
    <property type="entry name" value="Plug"/>
    <property type="match status" value="1"/>
</dbReference>
<keyword evidence="4" id="KW-0410">Iron transport</keyword>
<dbReference type="InterPro" id="IPR012910">
    <property type="entry name" value="Plug_dom"/>
</dbReference>
<dbReference type="InterPro" id="IPR037066">
    <property type="entry name" value="Plug_dom_sf"/>
</dbReference>
<proteinExistence type="inferred from homology"/>
<feature type="region of interest" description="Disordered" evidence="14">
    <location>
        <begin position="40"/>
        <end position="74"/>
    </location>
</feature>
<evidence type="ECO:0000256" key="15">
    <source>
        <dbReference type="SAM" id="SignalP"/>
    </source>
</evidence>
<evidence type="ECO:0000256" key="14">
    <source>
        <dbReference type="SAM" id="MobiDB-lite"/>
    </source>
</evidence>
<keyword evidence="11 12" id="KW-0998">Cell outer membrane</keyword>
<keyword evidence="6 15" id="KW-0732">Signal</keyword>
<accession>A0ABX5PFR1</accession>
<dbReference type="EMBL" id="NIRT01000003">
    <property type="protein sequence ID" value="PYD67470.1"/>
    <property type="molecule type" value="Genomic_DNA"/>
</dbReference>
<evidence type="ECO:0000259" key="16">
    <source>
        <dbReference type="Pfam" id="PF00593"/>
    </source>
</evidence>
<protein>
    <submittedName>
        <fullName evidence="18">TonB-dependent receptor</fullName>
    </submittedName>
</protein>
<keyword evidence="3 12" id="KW-1134">Transmembrane beta strand</keyword>
<gene>
    <name evidence="18" type="ORF">CDI09_02800</name>
</gene>
<evidence type="ECO:0000256" key="5">
    <source>
        <dbReference type="ARBA" id="ARBA00022692"/>
    </source>
</evidence>
<evidence type="ECO:0000256" key="11">
    <source>
        <dbReference type="ARBA" id="ARBA00023237"/>
    </source>
</evidence>
<keyword evidence="5 12" id="KW-0812">Transmembrane</keyword>
<comment type="subcellular location">
    <subcellularLocation>
        <location evidence="1 12">Cell outer membrane</location>
        <topology evidence="1 12">Multi-pass membrane protein</topology>
    </subcellularLocation>
</comment>
<dbReference type="InterPro" id="IPR039426">
    <property type="entry name" value="TonB-dep_rcpt-like"/>
</dbReference>